<protein>
    <submittedName>
        <fullName evidence="1">Uncharacterized protein</fullName>
    </submittedName>
</protein>
<evidence type="ECO:0000313" key="1">
    <source>
        <dbReference type="EMBL" id="MBX48887.1"/>
    </source>
</evidence>
<sequence length="38" mass="4592">MYCSSASIYRESDRFELYNIFETTKLEEAQAKRTRLLK</sequence>
<dbReference type="EMBL" id="GGEC01068403">
    <property type="protein sequence ID" value="MBX48887.1"/>
    <property type="molecule type" value="Transcribed_RNA"/>
</dbReference>
<organism evidence="1">
    <name type="scientific">Rhizophora mucronata</name>
    <name type="common">Asiatic mangrove</name>
    <dbReference type="NCBI Taxonomy" id="61149"/>
    <lineage>
        <taxon>Eukaryota</taxon>
        <taxon>Viridiplantae</taxon>
        <taxon>Streptophyta</taxon>
        <taxon>Embryophyta</taxon>
        <taxon>Tracheophyta</taxon>
        <taxon>Spermatophyta</taxon>
        <taxon>Magnoliopsida</taxon>
        <taxon>eudicotyledons</taxon>
        <taxon>Gunneridae</taxon>
        <taxon>Pentapetalae</taxon>
        <taxon>rosids</taxon>
        <taxon>fabids</taxon>
        <taxon>Malpighiales</taxon>
        <taxon>Rhizophoraceae</taxon>
        <taxon>Rhizophora</taxon>
    </lineage>
</organism>
<proteinExistence type="predicted"/>
<accession>A0A2P2P2D6</accession>
<dbReference type="AlphaFoldDB" id="A0A2P2P2D6"/>
<reference evidence="1" key="1">
    <citation type="submission" date="2018-02" db="EMBL/GenBank/DDBJ databases">
        <title>Rhizophora mucronata_Transcriptome.</title>
        <authorList>
            <person name="Meera S.P."/>
            <person name="Sreeshan A."/>
            <person name="Augustine A."/>
        </authorList>
    </citation>
    <scope>NUCLEOTIDE SEQUENCE</scope>
    <source>
        <tissue evidence="1">Leaf</tissue>
    </source>
</reference>
<name>A0A2P2P2D6_RHIMU</name>